<dbReference type="InterPro" id="IPR002156">
    <property type="entry name" value="RNaseH_domain"/>
</dbReference>
<reference evidence="8" key="2">
    <citation type="submission" date="2020-03" db="EMBL/GenBank/DDBJ databases">
        <title>Walnut 2.0.</title>
        <authorList>
            <person name="Marrano A."/>
            <person name="Britton M."/>
            <person name="Zimin A.V."/>
            <person name="Zaini P.A."/>
            <person name="Workman R."/>
            <person name="Puiu D."/>
            <person name="Bianco L."/>
            <person name="Allen B.J."/>
            <person name="Troggio M."/>
            <person name="Leslie C.A."/>
            <person name="Timp W."/>
            <person name="Dendekar A."/>
            <person name="Salzberg S.L."/>
            <person name="Neale D.B."/>
        </authorList>
    </citation>
    <scope>NUCLEOTIDE SEQUENCE</scope>
    <source>
        <tissue evidence="8">Leaves</tissue>
    </source>
</reference>
<gene>
    <name evidence="8" type="ORF">F2P56_024007</name>
</gene>
<evidence type="ECO:0000313" key="8">
    <source>
        <dbReference type="EMBL" id="KAF5454334.1"/>
    </source>
</evidence>
<evidence type="ECO:0000259" key="7">
    <source>
        <dbReference type="Pfam" id="PF13456"/>
    </source>
</evidence>
<dbReference type="Gene3D" id="3.80.10.10">
    <property type="entry name" value="Ribonuclease Inhibitor"/>
    <property type="match status" value="1"/>
</dbReference>
<dbReference type="SUPFAM" id="SSF52058">
    <property type="entry name" value="L domain-like"/>
    <property type="match status" value="1"/>
</dbReference>
<dbReference type="InterPro" id="IPR001611">
    <property type="entry name" value="Leu-rich_rpt"/>
</dbReference>
<comment type="subcellular location">
    <subcellularLocation>
        <location evidence="1">Membrane</location>
        <topology evidence="1">Single-pass membrane protein</topology>
    </subcellularLocation>
</comment>
<dbReference type="Pfam" id="PF13456">
    <property type="entry name" value="RVT_3"/>
    <property type="match status" value="1"/>
</dbReference>
<sequence>MQGALLLAFSKNLGYGNTTYAELRALVEGVKHCKNMNFGAVDIEMDSKVILSWLKNKRCGIWYLDDFWEELQLLLTNMDTRFMHVHREGNAVADWLARRGAREGSFPNDKANNVTAPNLKVLLTALNHSERLEFREDLDKHHSDYRVILYFLELNGNVKSGERVFDIYINNDKLRQNFDILANGSNYKEVALDVKANGSLNMTLVKASGGVFGPICNAYEILQVHPWVKETNQKDVDVALNVRNELLASNQENELLKSWSGDPCLPNPWHGLGCEPYNGSVIITSLDLSSSELQGSIPPSIAELAKLKTLNLSYNCFNGSIPEFPAFSVLESM</sequence>
<keyword evidence="3" id="KW-0732">Signal</keyword>
<comment type="caution">
    <text evidence="8">The sequence shown here is derived from an EMBL/GenBank/DDBJ whole genome shotgun (WGS) entry which is preliminary data.</text>
</comment>
<dbReference type="PANTHER" id="PTHR45631">
    <property type="entry name" value="OS07G0107800 PROTEIN-RELATED"/>
    <property type="match status" value="1"/>
</dbReference>
<dbReference type="InterPro" id="IPR012337">
    <property type="entry name" value="RNaseH-like_sf"/>
</dbReference>
<feature type="domain" description="RNase H type-1" evidence="7">
    <location>
        <begin position="2"/>
        <end position="99"/>
    </location>
</feature>
<proteinExistence type="predicted"/>
<feature type="domain" description="Malectin-like" evidence="6">
    <location>
        <begin position="117"/>
        <end position="224"/>
    </location>
</feature>
<dbReference type="InterPro" id="IPR044730">
    <property type="entry name" value="RNase_H-like_dom_plant"/>
</dbReference>
<evidence type="ECO:0000259" key="6">
    <source>
        <dbReference type="Pfam" id="PF12819"/>
    </source>
</evidence>
<dbReference type="GO" id="GO:0016020">
    <property type="term" value="C:membrane"/>
    <property type="evidence" value="ECO:0007669"/>
    <property type="project" value="UniProtKB-SubCell"/>
</dbReference>
<dbReference type="PANTHER" id="PTHR45631:SF27">
    <property type="entry name" value="PROTEIN KINASE DOMAIN-CONTAINING PROTEIN"/>
    <property type="match status" value="1"/>
</dbReference>
<evidence type="ECO:0000313" key="9">
    <source>
        <dbReference type="Proteomes" id="UP000619265"/>
    </source>
</evidence>
<dbReference type="Proteomes" id="UP000619265">
    <property type="component" value="Unassembled WGS sequence"/>
</dbReference>
<reference evidence="8" key="1">
    <citation type="submission" date="2015-10" db="EMBL/GenBank/DDBJ databases">
        <authorList>
            <person name="Martinez-Garcia P.J."/>
            <person name="Crepeau M.W."/>
            <person name="Puiu D."/>
            <person name="Gonzalez-Ibeas D."/>
            <person name="Whalen J."/>
            <person name="Stevens K."/>
            <person name="Paul R."/>
            <person name="Butterfield T."/>
            <person name="Britton M."/>
            <person name="Reagan R."/>
            <person name="Chakraborty S."/>
            <person name="Walawage S.L."/>
            <person name="Vasquez-Gross H.A."/>
            <person name="Cardeno C."/>
            <person name="Famula R."/>
            <person name="Pratt K."/>
            <person name="Kuruganti S."/>
            <person name="Aradhya M.K."/>
            <person name="Leslie C.A."/>
            <person name="Dandekar A.M."/>
            <person name="Salzberg S.L."/>
            <person name="Wegrzyn J.L."/>
            <person name="Langley C.H."/>
            <person name="Neale D.B."/>
        </authorList>
    </citation>
    <scope>NUCLEOTIDE SEQUENCE</scope>
    <source>
        <tissue evidence="8">Leaves</tissue>
    </source>
</reference>
<accession>A0A833UM60</accession>
<dbReference type="Pfam" id="PF12819">
    <property type="entry name" value="Malectin_like"/>
    <property type="match status" value="1"/>
</dbReference>
<keyword evidence="5" id="KW-0472">Membrane</keyword>
<keyword evidence="2" id="KW-0812">Transmembrane</keyword>
<evidence type="ECO:0000256" key="5">
    <source>
        <dbReference type="ARBA" id="ARBA00023136"/>
    </source>
</evidence>
<dbReference type="InterPro" id="IPR024788">
    <property type="entry name" value="Malectin-like_Carb-bd_dom"/>
</dbReference>
<dbReference type="Pfam" id="PF00560">
    <property type="entry name" value="LRR_1"/>
    <property type="match status" value="2"/>
</dbReference>
<evidence type="ECO:0000256" key="3">
    <source>
        <dbReference type="ARBA" id="ARBA00022729"/>
    </source>
</evidence>
<dbReference type="GO" id="GO:0004523">
    <property type="term" value="F:RNA-DNA hybrid ribonuclease activity"/>
    <property type="evidence" value="ECO:0007669"/>
    <property type="project" value="InterPro"/>
</dbReference>
<evidence type="ECO:0000256" key="1">
    <source>
        <dbReference type="ARBA" id="ARBA00004167"/>
    </source>
</evidence>
<protein>
    <submittedName>
        <fullName evidence="8">Uncharacterized protein</fullName>
    </submittedName>
</protein>
<dbReference type="InterPro" id="IPR032675">
    <property type="entry name" value="LRR_dom_sf"/>
</dbReference>
<dbReference type="EMBL" id="LIHL02000011">
    <property type="protein sequence ID" value="KAF5454334.1"/>
    <property type="molecule type" value="Genomic_DNA"/>
</dbReference>
<name>A0A833UM60_JUGRE</name>
<dbReference type="InterPro" id="IPR036397">
    <property type="entry name" value="RNaseH_sf"/>
</dbReference>
<dbReference type="Gene3D" id="3.30.420.10">
    <property type="entry name" value="Ribonuclease H-like superfamily/Ribonuclease H"/>
    <property type="match status" value="1"/>
</dbReference>
<dbReference type="Gramene" id="Jr11_05700_p1">
    <property type="protein sequence ID" value="cds.Jr11_05700_p1"/>
    <property type="gene ID" value="Jr11_05700"/>
</dbReference>
<dbReference type="SUPFAM" id="SSF53098">
    <property type="entry name" value="Ribonuclease H-like"/>
    <property type="match status" value="1"/>
</dbReference>
<organism evidence="8 9">
    <name type="scientific">Juglans regia</name>
    <name type="common">English walnut</name>
    <dbReference type="NCBI Taxonomy" id="51240"/>
    <lineage>
        <taxon>Eukaryota</taxon>
        <taxon>Viridiplantae</taxon>
        <taxon>Streptophyta</taxon>
        <taxon>Embryophyta</taxon>
        <taxon>Tracheophyta</taxon>
        <taxon>Spermatophyta</taxon>
        <taxon>Magnoliopsida</taxon>
        <taxon>eudicotyledons</taxon>
        <taxon>Gunneridae</taxon>
        <taxon>Pentapetalae</taxon>
        <taxon>rosids</taxon>
        <taxon>fabids</taxon>
        <taxon>Fagales</taxon>
        <taxon>Juglandaceae</taxon>
        <taxon>Juglans</taxon>
    </lineage>
</organism>
<keyword evidence="4" id="KW-1133">Transmembrane helix</keyword>
<dbReference type="AlphaFoldDB" id="A0A833UM60"/>
<dbReference type="GO" id="GO:0003676">
    <property type="term" value="F:nucleic acid binding"/>
    <property type="evidence" value="ECO:0007669"/>
    <property type="project" value="InterPro"/>
</dbReference>
<dbReference type="CDD" id="cd06222">
    <property type="entry name" value="RNase_H_like"/>
    <property type="match status" value="1"/>
</dbReference>
<evidence type="ECO:0000256" key="4">
    <source>
        <dbReference type="ARBA" id="ARBA00022989"/>
    </source>
</evidence>
<evidence type="ECO:0000256" key="2">
    <source>
        <dbReference type="ARBA" id="ARBA00022692"/>
    </source>
</evidence>